<accession>A0A8I0MZY9</accession>
<keyword evidence="2" id="KW-1185">Reference proteome</keyword>
<evidence type="ECO:0000313" key="2">
    <source>
        <dbReference type="Proteomes" id="UP000660708"/>
    </source>
</evidence>
<gene>
    <name evidence="1" type="ORF">PPEP_b0110</name>
</gene>
<dbReference type="AlphaFoldDB" id="A0A8I0MZY9"/>
<organism evidence="1 2">
    <name type="scientific">Pseudoalteromonas peptidolytica F12-50-A1</name>
    <dbReference type="NCBI Taxonomy" id="1315280"/>
    <lineage>
        <taxon>Bacteria</taxon>
        <taxon>Pseudomonadati</taxon>
        <taxon>Pseudomonadota</taxon>
        <taxon>Gammaproteobacteria</taxon>
        <taxon>Alteromonadales</taxon>
        <taxon>Pseudoalteromonadaceae</taxon>
        <taxon>Pseudoalteromonas</taxon>
    </lineage>
</organism>
<comment type="caution">
    <text evidence="1">The sequence shown here is derived from an EMBL/GenBank/DDBJ whole genome shotgun (WGS) entry which is preliminary data.</text>
</comment>
<evidence type="ECO:0000313" key="1">
    <source>
        <dbReference type="EMBL" id="MBE0348388.1"/>
    </source>
</evidence>
<sequence>MTIVTKDSNLLGSFFMAGDKVVTTSCNLKCGVNWFDPF</sequence>
<reference evidence="1 2" key="1">
    <citation type="submission" date="2015-06" db="EMBL/GenBank/DDBJ databases">
        <title>Genome sequence of Pseudoalteromonas peptidolytica.</title>
        <authorList>
            <person name="Xie B.-B."/>
            <person name="Rong J.-C."/>
            <person name="Qin Q.-L."/>
            <person name="Zhang Y.-Z."/>
        </authorList>
    </citation>
    <scope>NUCLEOTIDE SEQUENCE [LARGE SCALE GENOMIC DNA]</scope>
    <source>
        <strain evidence="1 2">F12-50-A1</strain>
    </source>
</reference>
<dbReference type="EMBL" id="AQHF01000033">
    <property type="protein sequence ID" value="MBE0348388.1"/>
    <property type="molecule type" value="Genomic_DNA"/>
</dbReference>
<proteinExistence type="predicted"/>
<dbReference type="Proteomes" id="UP000660708">
    <property type="component" value="Unassembled WGS sequence"/>
</dbReference>
<name>A0A8I0MZY9_9GAMM</name>
<protein>
    <submittedName>
        <fullName evidence="1">Uncharacterized protein</fullName>
    </submittedName>
</protein>